<proteinExistence type="predicted"/>
<name>A0ABW3XFP6_9ACTN</name>
<evidence type="ECO:0000313" key="2">
    <source>
        <dbReference type="EMBL" id="MFD1308417.1"/>
    </source>
</evidence>
<accession>A0ABW3XFP6</accession>
<dbReference type="Proteomes" id="UP001597058">
    <property type="component" value="Unassembled WGS sequence"/>
</dbReference>
<feature type="compositionally biased region" description="Basic and acidic residues" evidence="1">
    <location>
        <begin position="326"/>
        <end position="338"/>
    </location>
</feature>
<protein>
    <submittedName>
        <fullName evidence="2">DUF5954 family protein</fullName>
    </submittedName>
</protein>
<organism evidence="2 3">
    <name type="scientific">Streptomyces kaempferi</name>
    <dbReference type="NCBI Taxonomy" id="333725"/>
    <lineage>
        <taxon>Bacteria</taxon>
        <taxon>Bacillati</taxon>
        <taxon>Actinomycetota</taxon>
        <taxon>Actinomycetes</taxon>
        <taxon>Kitasatosporales</taxon>
        <taxon>Streptomycetaceae</taxon>
        <taxon>Streptomyces</taxon>
    </lineage>
</organism>
<dbReference type="InterPro" id="IPR045998">
    <property type="entry name" value="DUF5954"/>
</dbReference>
<evidence type="ECO:0000256" key="1">
    <source>
        <dbReference type="SAM" id="MobiDB-lite"/>
    </source>
</evidence>
<reference evidence="3" key="1">
    <citation type="journal article" date="2019" name="Int. J. Syst. Evol. Microbiol.">
        <title>The Global Catalogue of Microorganisms (GCM) 10K type strain sequencing project: providing services to taxonomists for standard genome sequencing and annotation.</title>
        <authorList>
            <consortium name="The Broad Institute Genomics Platform"/>
            <consortium name="The Broad Institute Genome Sequencing Center for Infectious Disease"/>
            <person name="Wu L."/>
            <person name="Ma J."/>
        </authorList>
    </citation>
    <scope>NUCLEOTIDE SEQUENCE [LARGE SCALE GENOMIC DNA]</scope>
    <source>
        <strain evidence="3">CGMCC 4.7020</strain>
    </source>
</reference>
<gene>
    <name evidence="2" type="ORF">ACFQ5X_21490</name>
</gene>
<sequence>MTDDWKRQLDALHSGLVHRDDPAAWVTEADAVDASLRYPHIALRGPVFGIAVHDPAVGSGWRLLKSVVDGMPQQARDGLNSHLWFKAKDETDDPGVRRELLAAVTVLEQDPVNELEVLGVRYRVVRGDEFARSGEDGLEPPRPTDVEPLDLSWDVQLKAPSPDVDFGLDPHREDGLMAGAMKLSLRDFAYSGSRFPADVRADSERATAAHTEVVLLPVGFGVAERGERGWRPRGALMPTPHDARRMLYDAMAETWPLLYQFSEAKKAAYARAAEAFKAAGRADEARVGDRLFRICRIERMVRCGPDGPEPPRPWDQDEYGPTKMHPTMDEDGTLHYDD</sequence>
<dbReference type="EMBL" id="JBHTMM010000026">
    <property type="protein sequence ID" value="MFD1308417.1"/>
    <property type="molecule type" value="Genomic_DNA"/>
</dbReference>
<dbReference type="RefSeq" id="WP_381236123.1">
    <property type="nucleotide sequence ID" value="NZ_JBHSKH010000026.1"/>
</dbReference>
<evidence type="ECO:0000313" key="3">
    <source>
        <dbReference type="Proteomes" id="UP001597058"/>
    </source>
</evidence>
<keyword evidence="3" id="KW-1185">Reference proteome</keyword>
<feature type="region of interest" description="Disordered" evidence="1">
    <location>
        <begin position="304"/>
        <end position="338"/>
    </location>
</feature>
<dbReference type="Pfam" id="PF19379">
    <property type="entry name" value="DUF5954"/>
    <property type="match status" value="1"/>
</dbReference>
<comment type="caution">
    <text evidence="2">The sequence shown here is derived from an EMBL/GenBank/DDBJ whole genome shotgun (WGS) entry which is preliminary data.</text>
</comment>